<keyword evidence="2" id="KW-1185">Reference proteome</keyword>
<evidence type="ECO:0000313" key="1">
    <source>
        <dbReference type="EMBL" id="GAA0272656.1"/>
    </source>
</evidence>
<protein>
    <recommendedName>
        <fullName evidence="3">DNA primase/polymerase bifunctional N-terminal domain-containing protein</fullName>
    </recommendedName>
</protein>
<organism evidence="1 2">
    <name type="scientific">Cryptosporangium japonicum</name>
    <dbReference type="NCBI Taxonomy" id="80872"/>
    <lineage>
        <taxon>Bacteria</taxon>
        <taxon>Bacillati</taxon>
        <taxon>Actinomycetota</taxon>
        <taxon>Actinomycetes</taxon>
        <taxon>Cryptosporangiales</taxon>
        <taxon>Cryptosporangiaceae</taxon>
        <taxon>Cryptosporangium</taxon>
    </lineage>
</organism>
<reference evidence="1 2" key="1">
    <citation type="journal article" date="2019" name="Int. J. Syst. Evol. Microbiol.">
        <title>The Global Catalogue of Microorganisms (GCM) 10K type strain sequencing project: providing services to taxonomists for standard genome sequencing and annotation.</title>
        <authorList>
            <consortium name="The Broad Institute Genomics Platform"/>
            <consortium name="The Broad Institute Genome Sequencing Center for Infectious Disease"/>
            <person name="Wu L."/>
            <person name="Ma J."/>
        </authorList>
    </citation>
    <scope>NUCLEOTIDE SEQUENCE [LARGE SCALE GENOMIC DNA]</scope>
    <source>
        <strain evidence="1 2">JCM 10425</strain>
    </source>
</reference>
<name>A0ABN0V2U8_9ACTN</name>
<proteinExistence type="predicted"/>
<dbReference type="Proteomes" id="UP001500967">
    <property type="component" value="Unassembled WGS sequence"/>
</dbReference>
<evidence type="ECO:0008006" key="3">
    <source>
        <dbReference type="Google" id="ProtNLM"/>
    </source>
</evidence>
<accession>A0ABN0V2U8</accession>
<evidence type="ECO:0000313" key="2">
    <source>
        <dbReference type="Proteomes" id="UP001500967"/>
    </source>
</evidence>
<sequence length="682" mass="73063">MTDTAPVEPALIACPACDGLGFRIAPCACRHNGTEFLVSGRLLLSDSDPYPDCEICRGTGETTVMCFPCRQGGSLLAQGVVTVVNAVTGQTGSVQVVPGAFEPVPWEARPGRWIIDLSAIVGELATRVGVDTLYDMLDRPLSSHDLATPIYLPDTWSPASPEAEKAAAEQAAIAEWAGRRRWHLYVGYPDGVRSETDPEQRLVELRRAADAGRLDLVVRFLDGFWSVAYEVPGAHPRQGQAWYPGTSTLVESLLAHTPSDLVEQAKGATTAAGHWVVAAPPPAGDGTSAWTVEDLVAAVSITAGGAAGGSATWRDGRWQLSALQVVEERELLAAQQTGQVRSTVERVVGRVDDLKTPPWLGPSIPTQRCARCVSGVAWRECSCTYLDDVATPDCPRCAGVGRAPDPYCSGCDDTRLVHLGAVVTLIGPGGRGQATNLRIGKTPDVEFFVNDQGVRCARVPRELTAVAWAEAFGVDVDWLCSHGIRSIGALARDGVLATDLTDPREVVAEYLARLTAGRPGGRLVYFVRPPGDVPVESLLRPVLGVDARAEFAIAVDPRGRLRWGLAVTHRGAQSRYAPPEIDLTLGDAVGRVLTALPQRLGGIEHDVARTEPLSPAQQGRAVQVETGIQTLLQEVAQRYGRVLAAVTRDGWTLHAWTQRRWQRIGSGVSLRELVTSTRATGI</sequence>
<dbReference type="EMBL" id="BAAAGX010000032">
    <property type="protein sequence ID" value="GAA0272656.1"/>
    <property type="molecule type" value="Genomic_DNA"/>
</dbReference>
<gene>
    <name evidence="1" type="ORF">GCM10009539_70090</name>
</gene>
<comment type="caution">
    <text evidence="1">The sequence shown here is derived from an EMBL/GenBank/DDBJ whole genome shotgun (WGS) entry which is preliminary data.</text>
</comment>